<evidence type="ECO:0000313" key="4">
    <source>
        <dbReference type="Proteomes" id="UP001321760"/>
    </source>
</evidence>
<evidence type="ECO:0000313" key="3">
    <source>
        <dbReference type="EMBL" id="KAK4448992.1"/>
    </source>
</evidence>
<dbReference type="InterPro" id="IPR006073">
    <property type="entry name" value="GTP-bd"/>
</dbReference>
<dbReference type="Proteomes" id="UP001321760">
    <property type="component" value="Unassembled WGS sequence"/>
</dbReference>
<feature type="domain" description="G" evidence="2">
    <location>
        <begin position="7"/>
        <end position="68"/>
    </location>
</feature>
<dbReference type="AlphaFoldDB" id="A0AAV9GM03"/>
<keyword evidence="1" id="KW-0175">Coiled coil</keyword>
<name>A0AAV9GM03_9PEZI</name>
<evidence type="ECO:0000259" key="2">
    <source>
        <dbReference type="Pfam" id="PF01926"/>
    </source>
</evidence>
<keyword evidence="4" id="KW-1185">Reference proteome</keyword>
<dbReference type="SUPFAM" id="SSF52540">
    <property type="entry name" value="P-loop containing nucleoside triphosphate hydrolases"/>
    <property type="match status" value="1"/>
</dbReference>
<dbReference type="Pfam" id="PF01926">
    <property type="entry name" value="MMR_HSR1"/>
    <property type="match status" value="1"/>
</dbReference>
<proteinExistence type="predicted"/>
<dbReference type="EMBL" id="MU865940">
    <property type="protein sequence ID" value="KAK4448992.1"/>
    <property type="molecule type" value="Genomic_DNA"/>
</dbReference>
<sequence length="315" mass="35792">MQKLGIVVLMGMTGAGKSTFISRLKTSDHQIHIGQGLESKTTDLAVYEARTPNDPRRRLLLADTPGFNDTVRSDTDVLRSIVVPLYQLHKNGHPILGIIYLHNITNSRLAGTALKMLRVLQQLCGMENFGRIIFATTMWEDASFTPQGRETARGRHQELSREFWNDMFPGNGGVVQHLRDDRASAGDVLGHFLTGFAGLRTADQERLMQVFDEMDHGRLFEQTSGYSCIYEERRLLRQQKEQQLAELEKQRHQLHQLQLKRKAENSGESLAFGSFYEVSPNVNYPSEGNQAGKDSRALKLRRYASGRWEKVKSLF</sequence>
<dbReference type="Gene3D" id="3.40.50.300">
    <property type="entry name" value="P-loop containing nucleotide triphosphate hydrolases"/>
    <property type="match status" value="1"/>
</dbReference>
<evidence type="ECO:0000256" key="1">
    <source>
        <dbReference type="SAM" id="Coils"/>
    </source>
</evidence>
<dbReference type="GO" id="GO:0005525">
    <property type="term" value="F:GTP binding"/>
    <property type="evidence" value="ECO:0007669"/>
    <property type="project" value="InterPro"/>
</dbReference>
<comment type="caution">
    <text evidence="3">The sequence shown here is derived from an EMBL/GenBank/DDBJ whole genome shotgun (WGS) entry which is preliminary data.</text>
</comment>
<gene>
    <name evidence="3" type="ORF">QBC34DRAFT_406498</name>
</gene>
<organism evidence="3 4">
    <name type="scientific">Podospora aff. communis PSN243</name>
    <dbReference type="NCBI Taxonomy" id="3040156"/>
    <lineage>
        <taxon>Eukaryota</taxon>
        <taxon>Fungi</taxon>
        <taxon>Dikarya</taxon>
        <taxon>Ascomycota</taxon>
        <taxon>Pezizomycotina</taxon>
        <taxon>Sordariomycetes</taxon>
        <taxon>Sordariomycetidae</taxon>
        <taxon>Sordariales</taxon>
        <taxon>Podosporaceae</taxon>
        <taxon>Podospora</taxon>
    </lineage>
</organism>
<feature type="coiled-coil region" evidence="1">
    <location>
        <begin position="230"/>
        <end position="260"/>
    </location>
</feature>
<reference evidence="3" key="2">
    <citation type="submission" date="2023-05" db="EMBL/GenBank/DDBJ databases">
        <authorList>
            <consortium name="Lawrence Berkeley National Laboratory"/>
            <person name="Steindorff A."/>
            <person name="Hensen N."/>
            <person name="Bonometti L."/>
            <person name="Westerberg I."/>
            <person name="Brannstrom I.O."/>
            <person name="Guillou S."/>
            <person name="Cros-Aarteil S."/>
            <person name="Calhoun S."/>
            <person name="Haridas S."/>
            <person name="Kuo A."/>
            <person name="Mondo S."/>
            <person name="Pangilinan J."/>
            <person name="Riley R."/>
            <person name="Labutti K."/>
            <person name="Andreopoulos B."/>
            <person name="Lipzen A."/>
            <person name="Chen C."/>
            <person name="Yanf M."/>
            <person name="Daum C."/>
            <person name="Ng V."/>
            <person name="Clum A."/>
            <person name="Ohm R."/>
            <person name="Martin F."/>
            <person name="Silar P."/>
            <person name="Natvig D."/>
            <person name="Lalanne C."/>
            <person name="Gautier V."/>
            <person name="Ament-Velasquez S.L."/>
            <person name="Kruys A."/>
            <person name="Hutchinson M.I."/>
            <person name="Powell A.J."/>
            <person name="Barry K."/>
            <person name="Miller A.N."/>
            <person name="Grigoriev I.V."/>
            <person name="Debuchy R."/>
            <person name="Gladieux P."/>
            <person name="Thoren M.H."/>
            <person name="Johannesson H."/>
        </authorList>
    </citation>
    <scope>NUCLEOTIDE SEQUENCE</scope>
    <source>
        <strain evidence="3">PSN243</strain>
    </source>
</reference>
<dbReference type="CDD" id="cd00882">
    <property type="entry name" value="Ras_like_GTPase"/>
    <property type="match status" value="1"/>
</dbReference>
<reference evidence="3" key="1">
    <citation type="journal article" date="2023" name="Mol. Phylogenet. Evol.">
        <title>Genome-scale phylogeny and comparative genomics of the fungal order Sordariales.</title>
        <authorList>
            <person name="Hensen N."/>
            <person name="Bonometti L."/>
            <person name="Westerberg I."/>
            <person name="Brannstrom I.O."/>
            <person name="Guillou S."/>
            <person name="Cros-Aarteil S."/>
            <person name="Calhoun S."/>
            <person name="Haridas S."/>
            <person name="Kuo A."/>
            <person name="Mondo S."/>
            <person name="Pangilinan J."/>
            <person name="Riley R."/>
            <person name="LaButti K."/>
            <person name="Andreopoulos B."/>
            <person name="Lipzen A."/>
            <person name="Chen C."/>
            <person name="Yan M."/>
            <person name="Daum C."/>
            <person name="Ng V."/>
            <person name="Clum A."/>
            <person name="Steindorff A."/>
            <person name="Ohm R.A."/>
            <person name="Martin F."/>
            <person name="Silar P."/>
            <person name="Natvig D.O."/>
            <person name="Lalanne C."/>
            <person name="Gautier V."/>
            <person name="Ament-Velasquez S.L."/>
            <person name="Kruys A."/>
            <person name="Hutchinson M.I."/>
            <person name="Powell A.J."/>
            <person name="Barry K."/>
            <person name="Miller A.N."/>
            <person name="Grigoriev I.V."/>
            <person name="Debuchy R."/>
            <person name="Gladieux P."/>
            <person name="Hiltunen Thoren M."/>
            <person name="Johannesson H."/>
        </authorList>
    </citation>
    <scope>NUCLEOTIDE SEQUENCE</scope>
    <source>
        <strain evidence="3">PSN243</strain>
    </source>
</reference>
<protein>
    <recommendedName>
        <fullName evidence="2">G domain-containing protein</fullName>
    </recommendedName>
</protein>
<dbReference type="InterPro" id="IPR027417">
    <property type="entry name" value="P-loop_NTPase"/>
</dbReference>
<accession>A0AAV9GM03</accession>